<evidence type="ECO:0000313" key="3">
    <source>
        <dbReference type="Proteomes" id="UP000007844"/>
    </source>
</evidence>
<dbReference type="RefSeq" id="WP_014260714.1">
    <property type="nucleotide sequence ID" value="NC_016629.1"/>
</dbReference>
<dbReference type="KEGG" id="daf:Desaf_2717"/>
<dbReference type="SUPFAM" id="SSF56281">
    <property type="entry name" value="Metallo-hydrolase/oxidoreductase"/>
    <property type="match status" value="1"/>
</dbReference>
<evidence type="ECO:0000259" key="1">
    <source>
        <dbReference type="SMART" id="SM00849"/>
    </source>
</evidence>
<dbReference type="EMBL" id="CP003221">
    <property type="protein sequence ID" value="EGJ51032.1"/>
    <property type="molecule type" value="Genomic_DNA"/>
</dbReference>
<keyword evidence="3" id="KW-1185">Reference proteome</keyword>
<dbReference type="STRING" id="690850.Desaf_2717"/>
<dbReference type="CDD" id="cd07713">
    <property type="entry name" value="DHPS-like_MBL-fold"/>
    <property type="match status" value="1"/>
</dbReference>
<evidence type="ECO:0000313" key="2">
    <source>
        <dbReference type="EMBL" id="EGJ51032.1"/>
    </source>
</evidence>
<dbReference type="PANTHER" id="PTHR13754">
    <property type="entry name" value="METALLO-BETA-LACTAMASE SUPERFAMILY PROTEIN"/>
    <property type="match status" value="1"/>
</dbReference>
<feature type="domain" description="Metallo-beta-lactamase" evidence="1">
    <location>
        <begin position="14"/>
        <end position="235"/>
    </location>
</feature>
<proteinExistence type="predicted"/>
<dbReference type="Pfam" id="PF00753">
    <property type="entry name" value="Lactamase_B"/>
    <property type="match status" value="1"/>
</dbReference>
<dbReference type="HOGENOM" id="CLU_036012_0_0_7"/>
<dbReference type="InterPro" id="IPR041712">
    <property type="entry name" value="DHPS-like_MBL-fold"/>
</dbReference>
<dbReference type="AlphaFoldDB" id="F3Z0V4"/>
<dbReference type="PANTHER" id="PTHR13754:SF13">
    <property type="entry name" value="METALLO-BETA-LACTAMASE SUPERFAMILY PROTEIN (AFU_ORTHOLOGUE AFUA_3G07630)"/>
    <property type="match status" value="1"/>
</dbReference>
<dbReference type="eggNOG" id="COG1237">
    <property type="taxonomic scope" value="Bacteria"/>
</dbReference>
<reference evidence="2 3" key="1">
    <citation type="journal article" date="2011" name="J. Bacteriol.">
        <title>Genome sequence of the mercury-methylating and pleomorphic Desulfovibrio africanus Strain Walvis Bay.</title>
        <authorList>
            <person name="Brown S.D."/>
            <person name="Wall J.D."/>
            <person name="Kucken A.M."/>
            <person name="Gilmour C.C."/>
            <person name="Podar M."/>
            <person name="Brandt C.C."/>
            <person name="Teshima H."/>
            <person name="Detter J.C."/>
            <person name="Han C.S."/>
            <person name="Land M.L."/>
            <person name="Lucas S."/>
            <person name="Han J."/>
            <person name="Pennacchio L."/>
            <person name="Nolan M."/>
            <person name="Pitluck S."/>
            <person name="Woyke T."/>
            <person name="Goodwin L."/>
            <person name="Palumbo A.V."/>
            <person name="Elias D.A."/>
        </authorList>
    </citation>
    <scope>NUCLEOTIDE SEQUENCE [LARGE SCALE GENOMIC DNA]</scope>
    <source>
        <strain evidence="2 3">Walvis Bay</strain>
    </source>
</reference>
<name>F3Z0V4_DESAF</name>
<accession>F3Z0V4</accession>
<gene>
    <name evidence="2" type="ORF">Desaf_2717</name>
</gene>
<organism evidence="2 3">
    <name type="scientific">Desulfocurvibacter africanus subsp. africanus str. Walvis Bay</name>
    <dbReference type="NCBI Taxonomy" id="690850"/>
    <lineage>
        <taxon>Bacteria</taxon>
        <taxon>Pseudomonadati</taxon>
        <taxon>Thermodesulfobacteriota</taxon>
        <taxon>Desulfovibrionia</taxon>
        <taxon>Desulfovibrionales</taxon>
        <taxon>Desulfovibrionaceae</taxon>
        <taxon>Desulfocurvibacter</taxon>
    </lineage>
</organism>
<sequence length="265" mass="28426">MDNRPDGQGLGSEWGLSLLVAAGGQKWLWDTGKSGLFLDNAQRLGLDLSRIDGLALSHGHYDHVGGLAALIHAGFRGPIVAHPALTRQRFSINASEHKDVGMQAELRALLPGSLQQTTGNRFLAPGLRFVTDIPRLPGRFTATTHLYLDSEASKPDDLPDDAFLLMDTPRGAVVVLGCCHSGLANSLLHAAELANVNKLHAVVGGMHLYSAAQDAQEEAAKVLETLECEIIFPGHCTGDASISFLEQRLPGRVRPLHTGLFFAFS</sequence>
<dbReference type="InterPro" id="IPR001279">
    <property type="entry name" value="Metallo-B-lactamas"/>
</dbReference>
<dbReference type="InterPro" id="IPR036866">
    <property type="entry name" value="RibonucZ/Hydroxyglut_hydro"/>
</dbReference>
<dbReference type="Proteomes" id="UP000007844">
    <property type="component" value="Chromosome"/>
</dbReference>
<dbReference type="Gene3D" id="3.60.15.10">
    <property type="entry name" value="Ribonuclease Z/Hydroxyacylglutathione hydrolase-like"/>
    <property type="match status" value="1"/>
</dbReference>
<protein>
    <submittedName>
        <fullName evidence="2">Beta-lactamase domain protein</fullName>
    </submittedName>
</protein>
<dbReference type="GO" id="GO:0016740">
    <property type="term" value="F:transferase activity"/>
    <property type="evidence" value="ECO:0007669"/>
    <property type="project" value="TreeGrafter"/>
</dbReference>
<dbReference type="InterPro" id="IPR052926">
    <property type="entry name" value="Metallo-beta-lactamase_dom"/>
</dbReference>
<dbReference type="SMART" id="SM00849">
    <property type="entry name" value="Lactamase_B"/>
    <property type="match status" value="1"/>
</dbReference>